<dbReference type="PANTHER" id="PTHR33116:SF75">
    <property type="entry name" value="RIBONUCLEASE H PROTEIN"/>
    <property type="match status" value="1"/>
</dbReference>
<gene>
    <name evidence="1" type="ORF">KIW84_020026</name>
</gene>
<dbReference type="PANTHER" id="PTHR33116">
    <property type="entry name" value="REVERSE TRANSCRIPTASE ZINC-BINDING DOMAIN-CONTAINING PROTEIN-RELATED-RELATED"/>
    <property type="match status" value="1"/>
</dbReference>
<evidence type="ECO:0000313" key="2">
    <source>
        <dbReference type="Proteomes" id="UP001058974"/>
    </source>
</evidence>
<dbReference type="AlphaFoldDB" id="A0A9D4Y4L4"/>
<accession>A0A9D4Y4L4</accession>
<name>A0A9D4Y4L4_PEA</name>
<evidence type="ECO:0000313" key="1">
    <source>
        <dbReference type="EMBL" id="KAI5432554.1"/>
    </source>
</evidence>
<dbReference type="EMBL" id="JAMSHJ010000002">
    <property type="protein sequence ID" value="KAI5432554.1"/>
    <property type="molecule type" value="Genomic_DNA"/>
</dbReference>
<dbReference type="Gramene" id="Psat02G0002600-T1">
    <property type="protein sequence ID" value="KAI5432554.1"/>
    <property type="gene ID" value="KIW84_020026"/>
</dbReference>
<reference evidence="1 2" key="1">
    <citation type="journal article" date="2022" name="Nat. Genet.">
        <title>Improved pea reference genome and pan-genome highlight genomic features and evolutionary characteristics.</title>
        <authorList>
            <person name="Yang T."/>
            <person name="Liu R."/>
            <person name="Luo Y."/>
            <person name="Hu S."/>
            <person name="Wang D."/>
            <person name="Wang C."/>
            <person name="Pandey M.K."/>
            <person name="Ge S."/>
            <person name="Xu Q."/>
            <person name="Li N."/>
            <person name="Li G."/>
            <person name="Huang Y."/>
            <person name="Saxena R.K."/>
            <person name="Ji Y."/>
            <person name="Li M."/>
            <person name="Yan X."/>
            <person name="He Y."/>
            <person name="Liu Y."/>
            <person name="Wang X."/>
            <person name="Xiang C."/>
            <person name="Varshney R.K."/>
            <person name="Ding H."/>
            <person name="Gao S."/>
            <person name="Zong X."/>
        </authorList>
    </citation>
    <scope>NUCLEOTIDE SEQUENCE [LARGE SCALE GENOMIC DNA]</scope>
    <source>
        <strain evidence="1 2">cv. Zhongwan 6</strain>
    </source>
</reference>
<sequence>MLKGSIKIWSKEVFGWYDVKAEENIDVINDIDNQLCLREGNEVKDLVDNRNTTYKSLWRHLYIKDNMLFQKSRVKWNRKGHLNSKYYHDLIKGWARRNFIVSNITEGVMVDLVEEVNEAIRSFFKAKFDELDNSRPMLEGIPFKFLFEDPVRIWKDMDTIRQCFLWGGTEVKNNIHWVRWNDVCKEKDLVGLAIKSIKDFNLALLSKWQWKILEESNALWKRVLKARYGGIEHFVLKENIFKANRSTSF</sequence>
<comment type="caution">
    <text evidence="1">The sequence shown here is derived from an EMBL/GenBank/DDBJ whole genome shotgun (WGS) entry which is preliminary data.</text>
</comment>
<keyword evidence="2" id="KW-1185">Reference proteome</keyword>
<evidence type="ECO:0008006" key="3">
    <source>
        <dbReference type="Google" id="ProtNLM"/>
    </source>
</evidence>
<proteinExistence type="predicted"/>
<protein>
    <recommendedName>
        <fullName evidence="3">Reverse transcriptase</fullName>
    </recommendedName>
</protein>
<organism evidence="1 2">
    <name type="scientific">Pisum sativum</name>
    <name type="common">Garden pea</name>
    <name type="synonym">Lathyrus oleraceus</name>
    <dbReference type="NCBI Taxonomy" id="3888"/>
    <lineage>
        <taxon>Eukaryota</taxon>
        <taxon>Viridiplantae</taxon>
        <taxon>Streptophyta</taxon>
        <taxon>Embryophyta</taxon>
        <taxon>Tracheophyta</taxon>
        <taxon>Spermatophyta</taxon>
        <taxon>Magnoliopsida</taxon>
        <taxon>eudicotyledons</taxon>
        <taxon>Gunneridae</taxon>
        <taxon>Pentapetalae</taxon>
        <taxon>rosids</taxon>
        <taxon>fabids</taxon>
        <taxon>Fabales</taxon>
        <taxon>Fabaceae</taxon>
        <taxon>Papilionoideae</taxon>
        <taxon>50 kb inversion clade</taxon>
        <taxon>NPAAA clade</taxon>
        <taxon>Hologalegina</taxon>
        <taxon>IRL clade</taxon>
        <taxon>Fabeae</taxon>
        <taxon>Lathyrus</taxon>
    </lineage>
</organism>
<dbReference type="Proteomes" id="UP001058974">
    <property type="component" value="Chromosome 2"/>
</dbReference>